<gene>
    <name evidence="2" type="ORF">M2280_001319</name>
</gene>
<accession>A0ABT6M727</accession>
<dbReference type="EMBL" id="JARXVC010000003">
    <property type="protein sequence ID" value="MDH6280107.1"/>
    <property type="molecule type" value="Genomic_DNA"/>
</dbReference>
<evidence type="ECO:0000313" key="3">
    <source>
        <dbReference type="Proteomes" id="UP001160334"/>
    </source>
</evidence>
<organism evidence="2 3">
    <name type="scientific">Prescottella agglutinans</name>
    <dbReference type="NCBI Taxonomy" id="1644129"/>
    <lineage>
        <taxon>Bacteria</taxon>
        <taxon>Bacillati</taxon>
        <taxon>Actinomycetota</taxon>
        <taxon>Actinomycetes</taxon>
        <taxon>Mycobacteriales</taxon>
        <taxon>Nocardiaceae</taxon>
        <taxon>Prescottella</taxon>
    </lineage>
</organism>
<feature type="transmembrane region" description="Helical" evidence="1">
    <location>
        <begin position="20"/>
        <end position="42"/>
    </location>
</feature>
<evidence type="ECO:0000256" key="1">
    <source>
        <dbReference type="SAM" id="Phobius"/>
    </source>
</evidence>
<name>A0ABT6M727_9NOCA</name>
<comment type="caution">
    <text evidence="2">The sequence shown here is derived from an EMBL/GenBank/DDBJ whole genome shotgun (WGS) entry which is preliminary data.</text>
</comment>
<proteinExistence type="predicted"/>
<keyword evidence="1" id="KW-0812">Transmembrane</keyword>
<keyword evidence="1" id="KW-0472">Membrane</keyword>
<keyword evidence="3" id="KW-1185">Reference proteome</keyword>
<dbReference type="Proteomes" id="UP001160334">
    <property type="component" value="Unassembled WGS sequence"/>
</dbReference>
<reference evidence="2 3" key="1">
    <citation type="submission" date="2023-04" db="EMBL/GenBank/DDBJ databases">
        <title>Forest soil microbial communities from Buena Vista Peninsula, Colon Province, Panama.</title>
        <authorList>
            <person name="Bouskill N."/>
        </authorList>
    </citation>
    <scope>NUCLEOTIDE SEQUENCE [LARGE SCALE GENOMIC DNA]</scope>
    <source>
        <strain evidence="2 3">CFH S0262</strain>
    </source>
</reference>
<evidence type="ECO:0000313" key="2">
    <source>
        <dbReference type="EMBL" id="MDH6280107.1"/>
    </source>
</evidence>
<keyword evidence="1" id="KW-1133">Transmembrane helix</keyword>
<protein>
    <submittedName>
        <fullName evidence="2">Uncharacterized protein</fullName>
    </submittedName>
</protein>
<sequence>MSVSFLNATAMMLDGLMNNLYFGSLMPGINGVTGSLVNAIGLS</sequence>